<gene>
    <name evidence="4" type="primary">HSC-2_2</name>
    <name evidence="4" type="ORF">A4A49_54488</name>
</gene>
<reference evidence="4" key="1">
    <citation type="submission" date="2016-11" db="EMBL/GenBank/DDBJ databases">
        <title>The genome of Nicotiana attenuata.</title>
        <authorList>
            <person name="Xu S."/>
            <person name="Brockmoeller T."/>
            <person name="Gaquerel E."/>
            <person name="Navarro A."/>
            <person name="Kuhl H."/>
            <person name="Gase K."/>
            <person name="Ling Z."/>
            <person name="Zhou W."/>
            <person name="Kreitzer C."/>
            <person name="Stanke M."/>
            <person name="Tang H."/>
            <person name="Lyons E."/>
            <person name="Pandey P."/>
            <person name="Pandey S.P."/>
            <person name="Timmermann B."/>
            <person name="Baldwin I.T."/>
        </authorList>
    </citation>
    <scope>NUCLEOTIDE SEQUENCE [LARGE SCALE GENOMIC DNA]</scope>
    <source>
        <strain evidence="4">UT</strain>
    </source>
</reference>
<protein>
    <submittedName>
        <fullName evidence="4">Heat shock cognate 70 kDa protein 2</fullName>
    </submittedName>
</protein>
<dbReference type="Pfam" id="PF00012">
    <property type="entry name" value="HSP70"/>
    <property type="match status" value="1"/>
</dbReference>
<dbReference type="AlphaFoldDB" id="A0A1J6KXX2"/>
<keyword evidence="5" id="KW-1185">Reference proteome</keyword>
<dbReference type="GO" id="GO:0140662">
    <property type="term" value="F:ATP-dependent protein folding chaperone"/>
    <property type="evidence" value="ECO:0007669"/>
    <property type="project" value="InterPro"/>
</dbReference>
<evidence type="ECO:0000313" key="4">
    <source>
        <dbReference type="EMBL" id="OIT26487.1"/>
    </source>
</evidence>
<accession>A0A1J6KXX2</accession>
<comment type="subcellular location">
    <subcellularLocation>
        <location evidence="1">Endoplasmic reticulum lumen</location>
    </subcellularLocation>
</comment>
<comment type="caution">
    <text evidence="4">The sequence shown here is derived from an EMBL/GenBank/DDBJ whole genome shotgun (WGS) entry which is preliminary data.</text>
</comment>
<keyword evidence="4" id="KW-0346">Stress response</keyword>
<name>A0A1J6KXX2_NICAT</name>
<dbReference type="GO" id="GO:0005788">
    <property type="term" value="C:endoplasmic reticulum lumen"/>
    <property type="evidence" value="ECO:0007669"/>
    <property type="project" value="UniProtKB-SubCell"/>
</dbReference>
<keyword evidence="2" id="KW-0547">Nucleotide-binding</keyword>
<dbReference type="Gramene" id="OIT26487">
    <property type="protein sequence ID" value="OIT26487"/>
    <property type="gene ID" value="A4A49_54488"/>
</dbReference>
<evidence type="ECO:0000313" key="5">
    <source>
        <dbReference type="Proteomes" id="UP000187609"/>
    </source>
</evidence>
<organism evidence="4 5">
    <name type="scientific">Nicotiana attenuata</name>
    <name type="common">Coyote tobacco</name>
    <dbReference type="NCBI Taxonomy" id="49451"/>
    <lineage>
        <taxon>Eukaryota</taxon>
        <taxon>Viridiplantae</taxon>
        <taxon>Streptophyta</taxon>
        <taxon>Embryophyta</taxon>
        <taxon>Tracheophyta</taxon>
        <taxon>Spermatophyta</taxon>
        <taxon>Magnoliopsida</taxon>
        <taxon>eudicotyledons</taxon>
        <taxon>Gunneridae</taxon>
        <taxon>Pentapetalae</taxon>
        <taxon>asterids</taxon>
        <taxon>lamiids</taxon>
        <taxon>Solanales</taxon>
        <taxon>Solanaceae</taxon>
        <taxon>Nicotianoideae</taxon>
        <taxon>Nicotianeae</taxon>
        <taxon>Nicotiana</taxon>
    </lineage>
</organism>
<dbReference type="InterPro" id="IPR013126">
    <property type="entry name" value="Hsp_70_fam"/>
</dbReference>
<dbReference type="Gene3D" id="3.30.30.30">
    <property type="match status" value="1"/>
</dbReference>
<dbReference type="STRING" id="49451.A0A1J6KXX2"/>
<dbReference type="EMBL" id="MJEQ01002797">
    <property type="protein sequence ID" value="OIT26487.1"/>
    <property type="molecule type" value="Genomic_DNA"/>
</dbReference>
<evidence type="ECO:0000256" key="1">
    <source>
        <dbReference type="ARBA" id="ARBA00004319"/>
    </source>
</evidence>
<dbReference type="FunFam" id="3.30.30.30:FF:000005">
    <property type="entry name" value="Heat shock protein ssb1"/>
    <property type="match status" value="1"/>
</dbReference>
<feature type="non-terminal residue" evidence="4">
    <location>
        <position position="1"/>
    </location>
</feature>
<dbReference type="Proteomes" id="UP000187609">
    <property type="component" value="Unassembled WGS sequence"/>
</dbReference>
<evidence type="ECO:0000256" key="2">
    <source>
        <dbReference type="ARBA" id="ARBA00022741"/>
    </source>
</evidence>
<sequence length="57" mass="6678">VKRFIGRRFSNAYVQGDMKLRPIKIIPIPGDNLMIVVNYKSEEEQFDAEKSLLHLRC</sequence>
<dbReference type="GO" id="GO:0005524">
    <property type="term" value="F:ATP binding"/>
    <property type="evidence" value="ECO:0007669"/>
    <property type="project" value="UniProtKB-KW"/>
</dbReference>
<dbReference type="SMR" id="A0A1J6KXX2"/>
<evidence type="ECO:0000256" key="3">
    <source>
        <dbReference type="ARBA" id="ARBA00022840"/>
    </source>
</evidence>
<proteinExistence type="predicted"/>
<keyword evidence="3" id="KW-0067">ATP-binding</keyword>